<dbReference type="eggNOG" id="COG3344">
    <property type="taxonomic scope" value="Bacteria"/>
</dbReference>
<evidence type="ECO:0000259" key="9">
    <source>
        <dbReference type="Pfam" id="PF00078"/>
    </source>
</evidence>
<evidence type="ECO:0000256" key="7">
    <source>
        <dbReference type="ARBA" id="ARBA00034120"/>
    </source>
</evidence>
<keyword evidence="5" id="KW-0695">RNA-directed DNA polymerase</keyword>
<dbReference type="RefSeq" id="WP_013032221.1">
    <property type="nucleotide sequence ID" value="NC_013960.1"/>
</dbReference>
<dbReference type="AlphaFoldDB" id="D5BZN5"/>
<dbReference type="Proteomes" id="UP000001844">
    <property type="component" value="Chromosome"/>
</dbReference>
<gene>
    <name evidence="10" type="ordered locus">Nhal_1164</name>
</gene>
<dbReference type="GO" id="GO:0051607">
    <property type="term" value="P:defense response to virus"/>
    <property type="evidence" value="ECO:0007669"/>
    <property type="project" value="UniProtKB-KW"/>
</dbReference>
<evidence type="ECO:0000256" key="2">
    <source>
        <dbReference type="ARBA" id="ARBA00022695"/>
    </source>
</evidence>
<sequence length="268" mass="31172">MGITLSELKKLICSKGLYKEWDEVNAKGKKRHIENPHLPLKRVQGRIAKLLSRIAPPPFLFCPVKGRSYISNARQHVNGNVVRSLDIKEYFQATSSQRVYWFFHKRMRCAPDIAWILTALSTFKGRLPTGSPLSPILAYYAHVDMWEAVEAIVHEAGCTLTLYMDDLTISGTNVSNKVMWRIKRQIHRRGLRYHKEKFYSGKESAEVTGIVIRDGLLKMPNRQHQKIHEMRQRLQRETTLQQRERLKQQLQGRLSQARQISSANEKIR</sequence>
<dbReference type="SUPFAM" id="SSF56672">
    <property type="entry name" value="DNA/RNA polymerases"/>
    <property type="match status" value="1"/>
</dbReference>
<dbReference type="EMBL" id="CP001798">
    <property type="protein sequence ID" value="ADE14330.1"/>
    <property type="molecule type" value="Genomic_DNA"/>
</dbReference>
<evidence type="ECO:0000256" key="1">
    <source>
        <dbReference type="ARBA" id="ARBA00022679"/>
    </source>
</evidence>
<dbReference type="GO" id="GO:0046872">
    <property type="term" value="F:metal ion binding"/>
    <property type="evidence" value="ECO:0007669"/>
    <property type="project" value="UniProtKB-KW"/>
</dbReference>
<keyword evidence="6" id="KW-0051">Antiviral defense</keyword>
<evidence type="ECO:0000256" key="8">
    <source>
        <dbReference type="SAM" id="MobiDB-lite"/>
    </source>
</evidence>
<dbReference type="InterPro" id="IPR000477">
    <property type="entry name" value="RT_dom"/>
</dbReference>
<keyword evidence="3" id="KW-0479">Metal-binding</keyword>
<dbReference type="CDD" id="cd03487">
    <property type="entry name" value="RT_Bac_retron_II"/>
    <property type="match status" value="1"/>
</dbReference>
<keyword evidence="1" id="KW-0808">Transferase</keyword>
<protein>
    <recommendedName>
        <fullName evidence="9">Reverse transcriptase domain-containing protein</fullName>
    </recommendedName>
</protein>
<evidence type="ECO:0000256" key="3">
    <source>
        <dbReference type="ARBA" id="ARBA00022723"/>
    </source>
</evidence>
<keyword evidence="4" id="KW-0460">Magnesium</keyword>
<feature type="domain" description="Reverse transcriptase" evidence="9">
    <location>
        <begin position="27"/>
        <end position="210"/>
    </location>
</feature>
<dbReference type="PRINTS" id="PR00866">
    <property type="entry name" value="RNADNAPOLMS"/>
</dbReference>
<dbReference type="GO" id="GO:0003964">
    <property type="term" value="F:RNA-directed DNA polymerase activity"/>
    <property type="evidence" value="ECO:0007669"/>
    <property type="project" value="UniProtKB-KW"/>
</dbReference>
<keyword evidence="2" id="KW-0548">Nucleotidyltransferase</keyword>
<evidence type="ECO:0000256" key="5">
    <source>
        <dbReference type="ARBA" id="ARBA00022918"/>
    </source>
</evidence>
<dbReference type="Pfam" id="PF00078">
    <property type="entry name" value="RVT_1"/>
    <property type="match status" value="1"/>
</dbReference>
<feature type="compositionally biased region" description="Polar residues" evidence="8">
    <location>
        <begin position="256"/>
        <end position="268"/>
    </location>
</feature>
<dbReference type="GO" id="GO:0003723">
    <property type="term" value="F:RNA binding"/>
    <property type="evidence" value="ECO:0007669"/>
    <property type="project" value="InterPro"/>
</dbReference>
<dbReference type="KEGG" id="nhl:Nhal_1164"/>
<dbReference type="HOGENOM" id="CLU_028398_0_0_6"/>
<reference evidence="11" key="1">
    <citation type="submission" date="2010-04" db="EMBL/GenBank/DDBJ databases">
        <title>Complete genome sequence of Nitrosococcus halophilus Nc4, a salt-adapted, aerobic obligate ammonia-oxidizing sulfur purple bacterium.</title>
        <authorList>
            <consortium name="US DOE Joint Genome Institute"/>
            <person name="Campbell M.A."/>
            <person name="Malfatti S.A."/>
            <person name="Chain P.S.G."/>
            <person name="Heidelberg J.F."/>
            <person name="Ward B.B."/>
            <person name="Klotz M.G."/>
        </authorList>
    </citation>
    <scope>NUCLEOTIDE SEQUENCE [LARGE SCALE GENOMIC DNA]</scope>
    <source>
        <strain evidence="11">Nc4</strain>
    </source>
</reference>
<organism evidence="10 11">
    <name type="scientific">Nitrosococcus halophilus (strain Nc4)</name>
    <dbReference type="NCBI Taxonomy" id="472759"/>
    <lineage>
        <taxon>Bacteria</taxon>
        <taxon>Pseudomonadati</taxon>
        <taxon>Pseudomonadota</taxon>
        <taxon>Gammaproteobacteria</taxon>
        <taxon>Chromatiales</taxon>
        <taxon>Chromatiaceae</taxon>
        <taxon>Nitrosococcus</taxon>
    </lineage>
</organism>
<evidence type="ECO:0000313" key="10">
    <source>
        <dbReference type="EMBL" id="ADE14330.1"/>
    </source>
</evidence>
<keyword evidence="11" id="KW-1185">Reference proteome</keyword>
<evidence type="ECO:0000313" key="11">
    <source>
        <dbReference type="Proteomes" id="UP000001844"/>
    </source>
</evidence>
<dbReference type="STRING" id="472759.Nhal_1164"/>
<dbReference type="InterPro" id="IPR000123">
    <property type="entry name" value="Reverse_transcriptase_msDNA"/>
</dbReference>
<comment type="similarity">
    <text evidence="7">Belongs to the bacterial reverse transcriptase family.</text>
</comment>
<name>D5BZN5_NITHN</name>
<dbReference type="InterPro" id="IPR043502">
    <property type="entry name" value="DNA/RNA_pol_sf"/>
</dbReference>
<feature type="region of interest" description="Disordered" evidence="8">
    <location>
        <begin position="246"/>
        <end position="268"/>
    </location>
</feature>
<accession>D5BZN5</accession>
<evidence type="ECO:0000256" key="6">
    <source>
        <dbReference type="ARBA" id="ARBA00023118"/>
    </source>
</evidence>
<evidence type="ECO:0000256" key="4">
    <source>
        <dbReference type="ARBA" id="ARBA00022842"/>
    </source>
</evidence>
<proteinExistence type="inferred from homology"/>